<protein>
    <recommendedName>
        <fullName evidence="4">Transmembrane protein 128</fullName>
    </recommendedName>
</protein>
<evidence type="ECO:0008006" key="4">
    <source>
        <dbReference type="Google" id="ProtNLM"/>
    </source>
</evidence>
<reference evidence="2" key="1">
    <citation type="submission" date="2025-08" db="UniProtKB">
        <authorList>
            <consortium name="Ensembl"/>
        </authorList>
    </citation>
    <scope>IDENTIFICATION</scope>
</reference>
<dbReference type="AlphaFoldDB" id="A0A8C9AT19"/>
<evidence type="ECO:0000313" key="3">
    <source>
        <dbReference type="Proteomes" id="UP000694414"/>
    </source>
</evidence>
<feature type="transmembrane region" description="Helical" evidence="1">
    <location>
        <begin position="51"/>
        <end position="72"/>
    </location>
</feature>
<reference evidence="2" key="2">
    <citation type="submission" date="2025-09" db="UniProtKB">
        <authorList>
            <consortium name="Ensembl"/>
        </authorList>
    </citation>
    <scope>IDENTIFICATION</scope>
</reference>
<keyword evidence="1" id="KW-1133">Transmembrane helix</keyword>
<dbReference type="InterPro" id="IPR033579">
    <property type="entry name" value="TMEM128"/>
</dbReference>
<feature type="transmembrane region" description="Helical" evidence="1">
    <location>
        <begin position="115"/>
        <end position="135"/>
    </location>
</feature>
<dbReference type="GeneTree" id="ENSGT00390000012901"/>
<sequence>SPPFVKAQCPSTREELLPRLNIHSGLWVLASIVVTYYVFFKTLKENVHTGVGFLFGGGLLLVSLLIAFYNIVHLEWCPGIREYDVTYLTLVPITIATFITAGICFNIASWCVWSFFTPLLLFTQLMGVAMFISLLE</sequence>
<evidence type="ECO:0000256" key="1">
    <source>
        <dbReference type="SAM" id="Phobius"/>
    </source>
</evidence>
<accession>A0A8C9AT19</accession>
<feature type="transmembrane region" description="Helical" evidence="1">
    <location>
        <begin position="20"/>
        <end position="39"/>
    </location>
</feature>
<dbReference type="PANTHER" id="PTHR31134:SF1">
    <property type="entry name" value="TRANSMEMBRANE PROTEIN 128"/>
    <property type="match status" value="1"/>
</dbReference>
<dbReference type="Pfam" id="PF20479">
    <property type="entry name" value="TMEM128"/>
    <property type="match status" value="1"/>
</dbReference>
<dbReference type="PANTHER" id="PTHR31134">
    <property type="entry name" value="TRANSMEMBRANE PROTEIN 128"/>
    <property type="match status" value="1"/>
</dbReference>
<keyword evidence="1" id="KW-0812">Transmembrane</keyword>
<organism evidence="2 3">
    <name type="scientific">Prolemur simus</name>
    <name type="common">Greater bamboo lemur</name>
    <name type="synonym">Hapalemur simus</name>
    <dbReference type="NCBI Taxonomy" id="1328070"/>
    <lineage>
        <taxon>Eukaryota</taxon>
        <taxon>Metazoa</taxon>
        <taxon>Chordata</taxon>
        <taxon>Craniata</taxon>
        <taxon>Vertebrata</taxon>
        <taxon>Euteleostomi</taxon>
        <taxon>Mammalia</taxon>
        <taxon>Eutheria</taxon>
        <taxon>Euarchontoglires</taxon>
        <taxon>Primates</taxon>
        <taxon>Strepsirrhini</taxon>
        <taxon>Lemuriformes</taxon>
        <taxon>Lemuridae</taxon>
        <taxon>Prolemur</taxon>
    </lineage>
</organism>
<keyword evidence="1" id="KW-0472">Membrane</keyword>
<evidence type="ECO:0000313" key="2">
    <source>
        <dbReference type="Ensembl" id="ENSPSMP00000034824.1"/>
    </source>
</evidence>
<dbReference type="Proteomes" id="UP000694414">
    <property type="component" value="Unplaced"/>
</dbReference>
<name>A0A8C9AT19_PROSS</name>
<keyword evidence="3" id="KW-1185">Reference proteome</keyword>
<dbReference type="Ensembl" id="ENSPSMT00000040144.1">
    <property type="protein sequence ID" value="ENSPSMP00000034824.1"/>
    <property type="gene ID" value="ENSPSMG00000023986.1"/>
</dbReference>
<proteinExistence type="predicted"/>
<feature type="transmembrane region" description="Helical" evidence="1">
    <location>
        <begin position="87"/>
        <end position="108"/>
    </location>
</feature>